<protein>
    <recommendedName>
        <fullName evidence="3">RNase H type-1 domain-containing protein</fullName>
    </recommendedName>
</protein>
<dbReference type="InterPro" id="IPR012337">
    <property type="entry name" value="RNaseH-like_sf"/>
</dbReference>
<gene>
    <name evidence="1" type="ORF">NPIL_647621</name>
</gene>
<dbReference type="CDD" id="cd09276">
    <property type="entry name" value="Rnase_HI_RT_non_LTR"/>
    <property type="match status" value="1"/>
</dbReference>
<dbReference type="Proteomes" id="UP000887013">
    <property type="component" value="Unassembled WGS sequence"/>
</dbReference>
<dbReference type="Gene3D" id="3.30.420.10">
    <property type="entry name" value="Ribonuclease H-like superfamily/Ribonuclease H"/>
    <property type="match status" value="1"/>
</dbReference>
<dbReference type="OrthoDB" id="6424749at2759"/>
<dbReference type="AlphaFoldDB" id="A0A8X6QU31"/>
<evidence type="ECO:0008006" key="3">
    <source>
        <dbReference type="Google" id="ProtNLM"/>
    </source>
</evidence>
<dbReference type="SUPFAM" id="SSF53098">
    <property type="entry name" value="Ribonuclease H-like"/>
    <property type="match status" value="1"/>
</dbReference>
<sequence>MNGVAGADVYCEHFSTYLSLGISVRCNGEVEAIKVILTHLNAHPPLSDQTVIFSDSQAAILAISNYSQASSSMFVTQCRSLMGKMREKCKTIVLQWIPSHCGIPGNEKVNGPKKVV</sequence>
<dbReference type="InterPro" id="IPR036397">
    <property type="entry name" value="RNaseH_sf"/>
</dbReference>
<evidence type="ECO:0000313" key="2">
    <source>
        <dbReference type="Proteomes" id="UP000887013"/>
    </source>
</evidence>
<dbReference type="EMBL" id="BMAW01082842">
    <property type="protein sequence ID" value="GFU30976.1"/>
    <property type="molecule type" value="Genomic_DNA"/>
</dbReference>
<keyword evidence="2" id="KW-1185">Reference proteome</keyword>
<comment type="caution">
    <text evidence="1">The sequence shown here is derived from an EMBL/GenBank/DDBJ whole genome shotgun (WGS) entry which is preliminary data.</text>
</comment>
<evidence type="ECO:0000313" key="1">
    <source>
        <dbReference type="EMBL" id="GFU30976.1"/>
    </source>
</evidence>
<reference evidence="1" key="1">
    <citation type="submission" date="2020-08" db="EMBL/GenBank/DDBJ databases">
        <title>Multicomponent nature underlies the extraordinary mechanical properties of spider dragline silk.</title>
        <authorList>
            <person name="Kono N."/>
            <person name="Nakamura H."/>
            <person name="Mori M."/>
            <person name="Yoshida Y."/>
            <person name="Ohtoshi R."/>
            <person name="Malay A.D."/>
            <person name="Moran D.A.P."/>
            <person name="Tomita M."/>
            <person name="Numata K."/>
            <person name="Arakawa K."/>
        </authorList>
    </citation>
    <scope>NUCLEOTIDE SEQUENCE</scope>
</reference>
<accession>A0A8X6QU31</accession>
<proteinExistence type="predicted"/>
<name>A0A8X6QU31_NEPPI</name>
<dbReference type="GO" id="GO:0003676">
    <property type="term" value="F:nucleic acid binding"/>
    <property type="evidence" value="ECO:0007669"/>
    <property type="project" value="InterPro"/>
</dbReference>
<organism evidence="1 2">
    <name type="scientific">Nephila pilipes</name>
    <name type="common">Giant wood spider</name>
    <name type="synonym">Nephila maculata</name>
    <dbReference type="NCBI Taxonomy" id="299642"/>
    <lineage>
        <taxon>Eukaryota</taxon>
        <taxon>Metazoa</taxon>
        <taxon>Ecdysozoa</taxon>
        <taxon>Arthropoda</taxon>
        <taxon>Chelicerata</taxon>
        <taxon>Arachnida</taxon>
        <taxon>Araneae</taxon>
        <taxon>Araneomorphae</taxon>
        <taxon>Entelegynae</taxon>
        <taxon>Araneoidea</taxon>
        <taxon>Nephilidae</taxon>
        <taxon>Nephila</taxon>
    </lineage>
</organism>